<sequence length="523" mass="60226">MNMDELPADIDELRELVLKLASSNDQLAQTVSTQQAKLEKQEHRIAELLAALRGKQRERIDPDQLLLFEIGELEKLIEEELEESKPRRGRKKRRSRRMIPDNLPHVEVLHELPEQERLCPIDGKPMPVIRYEISKQLDYVAAQMRVIVHKRAVYACPEKHDQATLLTAPKPPEPIAKGLATAGLLAQVVVGKFGDHLPGYRLEDIFSRHGVHIRRSTIYDWLAAVSDLVEPLYELMKSRCLQSRVIHTDDTQVKLIDHAIGGTRMARFWAYLGDRGHPYTVYDFTQTRERAGPEQFLKNYEGYLQADAYGGYDGIYLQSQGKIAEVSCWAHCRRYWHKAREQDPARAHHVLGVIARLYEVERAASESDREILRSIREQHALPLLRDLKRWLDDEEFLPKSLIGKAATYTRNQWEGLNRYIESGELSIDNNRAERAMKNVALGRKAWLFVGSTEAGHRASRLMSLIASCKENHVEPWAYMRAVISGLPRGVAVETLLPDRWLADNPEHRWEIADQRKKEREAKS</sequence>
<dbReference type="EMBL" id="CP036264">
    <property type="protein sequence ID" value="QEG01550.1"/>
    <property type="molecule type" value="Genomic_DNA"/>
</dbReference>
<evidence type="ECO:0000259" key="4">
    <source>
        <dbReference type="Pfam" id="PF13007"/>
    </source>
</evidence>
<feature type="domain" description="Transposase IS66 central" evidence="2">
    <location>
        <begin position="177"/>
        <end position="456"/>
    </location>
</feature>
<organism evidence="5 6">
    <name type="scientific">Stieleria maiorica</name>
    <dbReference type="NCBI Taxonomy" id="2795974"/>
    <lineage>
        <taxon>Bacteria</taxon>
        <taxon>Pseudomonadati</taxon>
        <taxon>Planctomycetota</taxon>
        <taxon>Planctomycetia</taxon>
        <taxon>Pirellulales</taxon>
        <taxon>Pirellulaceae</taxon>
        <taxon>Stieleria</taxon>
    </lineage>
</organism>
<dbReference type="Pfam" id="PF13005">
    <property type="entry name" value="zf-IS66"/>
    <property type="match status" value="1"/>
</dbReference>
<protein>
    <submittedName>
        <fullName evidence="5">Transposase IS66 family protein</fullName>
    </submittedName>
</protein>
<dbReference type="Pfam" id="PF13007">
    <property type="entry name" value="LZ_Tnp_IS66"/>
    <property type="match status" value="1"/>
</dbReference>
<evidence type="ECO:0000256" key="1">
    <source>
        <dbReference type="SAM" id="Coils"/>
    </source>
</evidence>
<dbReference type="PANTHER" id="PTHR33678">
    <property type="entry name" value="BLL1576 PROTEIN"/>
    <property type="match status" value="1"/>
</dbReference>
<keyword evidence="6" id="KW-1185">Reference proteome</keyword>
<proteinExistence type="predicted"/>
<feature type="domain" description="Transposase IS66 zinc-finger binding" evidence="3">
    <location>
        <begin position="116"/>
        <end position="157"/>
    </location>
</feature>
<name>A0A5B9MMB0_9BACT</name>
<dbReference type="InterPro" id="IPR004291">
    <property type="entry name" value="Transposase_IS66_central"/>
</dbReference>
<dbReference type="NCBIfam" id="NF033517">
    <property type="entry name" value="transpos_IS66"/>
    <property type="match status" value="1"/>
</dbReference>
<dbReference type="Proteomes" id="UP000321353">
    <property type="component" value="Chromosome"/>
</dbReference>
<dbReference type="InterPro" id="IPR052344">
    <property type="entry name" value="Transposase-related"/>
</dbReference>
<keyword evidence="1" id="KW-0175">Coiled coil</keyword>
<gene>
    <name evidence="5" type="ORF">Mal15_56270</name>
</gene>
<dbReference type="InterPro" id="IPR024474">
    <property type="entry name" value="Znf_dom_IS66"/>
</dbReference>
<evidence type="ECO:0000313" key="5">
    <source>
        <dbReference type="EMBL" id="QEG01550.1"/>
    </source>
</evidence>
<dbReference type="AlphaFoldDB" id="A0A5B9MMB0"/>
<reference evidence="5 6" key="1">
    <citation type="submission" date="2019-02" db="EMBL/GenBank/DDBJ databases">
        <title>Planctomycetal bacteria perform biofilm scaping via a novel small molecule.</title>
        <authorList>
            <person name="Jeske O."/>
            <person name="Boedeker C."/>
            <person name="Wiegand S."/>
            <person name="Breitling P."/>
            <person name="Kallscheuer N."/>
            <person name="Jogler M."/>
            <person name="Rohde M."/>
            <person name="Petersen J."/>
            <person name="Medema M.H."/>
            <person name="Surup F."/>
            <person name="Jogler C."/>
        </authorList>
    </citation>
    <scope>NUCLEOTIDE SEQUENCE [LARGE SCALE GENOMIC DNA]</scope>
    <source>
        <strain evidence="5 6">Mal15</strain>
    </source>
</reference>
<feature type="coiled-coil region" evidence="1">
    <location>
        <begin position="24"/>
        <end position="58"/>
    </location>
</feature>
<evidence type="ECO:0000259" key="2">
    <source>
        <dbReference type="Pfam" id="PF03050"/>
    </source>
</evidence>
<dbReference type="InterPro" id="IPR024463">
    <property type="entry name" value="Transposase_TnpC_homeodom"/>
</dbReference>
<evidence type="ECO:0000259" key="3">
    <source>
        <dbReference type="Pfam" id="PF13005"/>
    </source>
</evidence>
<dbReference type="KEGG" id="smam:Mal15_56270"/>
<dbReference type="PANTHER" id="PTHR33678:SF1">
    <property type="entry name" value="BLL1576 PROTEIN"/>
    <property type="match status" value="1"/>
</dbReference>
<accession>A0A5B9MMB0</accession>
<dbReference type="Pfam" id="PF03050">
    <property type="entry name" value="DDE_Tnp_IS66"/>
    <property type="match status" value="1"/>
</dbReference>
<evidence type="ECO:0000313" key="6">
    <source>
        <dbReference type="Proteomes" id="UP000321353"/>
    </source>
</evidence>
<feature type="domain" description="Transposase TnpC homeodomain" evidence="4">
    <location>
        <begin position="42"/>
        <end position="108"/>
    </location>
</feature>